<feature type="chain" id="PRO_5046826859" evidence="1">
    <location>
        <begin position="28"/>
        <end position="225"/>
    </location>
</feature>
<evidence type="ECO:0000256" key="1">
    <source>
        <dbReference type="SAM" id="SignalP"/>
    </source>
</evidence>
<dbReference type="Proteomes" id="UP001252186">
    <property type="component" value="Unassembled WGS sequence"/>
</dbReference>
<feature type="signal peptide" evidence="1">
    <location>
        <begin position="1"/>
        <end position="27"/>
    </location>
</feature>
<dbReference type="RefSeq" id="WP_311594360.1">
    <property type="nucleotide sequence ID" value="NZ_JAVRHV010000009.1"/>
</dbReference>
<evidence type="ECO:0000313" key="2">
    <source>
        <dbReference type="EMBL" id="MDT0554274.1"/>
    </source>
</evidence>
<comment type="caution">
    <text evidence="2">The sequence shown here is derived from an EMBL/GenBank/DDBJ whole genome shotgun (WGS) entry which is preliminary data.</text>
</comment>
<proteinExistence type="predicted"/>
<organism evidence="2 3">
    <name type="scientific">Urechidicola vernalis</name>
    <dbReference type="NCBI Taxonomy" id="3075600"/>
    <lineage>
        <taxon>Bacteria</taxon>
        <taxon>Pseudomonadati</taxon>
        <taxon>Bacteroidota</taxon>
        <taxon>Flavobacteriia</taxon>
        <taxon>Flavobacteriales</taxon>
        <taxon>Flavobacteriaceae</taxon>
        <taxon>Urechidicola</taxon>
    </lineage>
</organism>
<gene>
    <name evidence="2" type="ORF">RM519_13515</name>
</gene>
<keyword evidence="1" id="KW-0732">Signal</keyword>
<keyword evidence="3" id="KW-1185">Reference proteome</keyword>
<protein>
    <submittedName>
        <fullName evidence="2">Uncharacterized protein</fullName>
    </submittedName>
</protein>
<accession>A0ABU2Y7U0</accession>
<dbReference type="EMBL" id="JAVRHV010000009">
    <property type="protein sequence ID" value="MDT0554274.1"/>
    <property type="molecule type" value="Genomic_DNA"/>
</dbReference>
<evidence type="ECO:0000313" key="3">
    <source>
        <dbReference type="Proteomes" id="UP001252186"/>
    </source>
</evidence>
<reference evidence="2 3" key="1">
    <citation type="submission" date="2023-09" db="EMBL/GenBank/DDBJ databases">
        <authorList>
            <person name="Rey-Velasco X."/>
        </authorList>
    </citation>
    <scope>NUCLEOTIDE SEQUENCE [LARGE SCALE GENOMIC DNA]</scope>
    <source>
        <strain evidence="2 3">P050</strain>
    </source>
</reference>
<name>A0ABU2Y7U0_9FLAO</name>
<sequence length="225" mass="23557">MKNNYFKNTIKFGIAAVLMMAIGNANAQSSSDQATTASAVKLIDNKGTIKYVQSNNGITTITNTTSEKTTTTFQLGGTLVDDTNIATGTNEFKITVDGAGGGTFVIDGLLPDAEGAATAFGGTGYSLLVRDESDGQVKNILATDLIDVVLVDHDLGADTSSDIAIPVPGVLTTTNISRVSVYRNGVKLREFSDYSVPTDGTVEVVVANIGGEGYNGDVFEVQWIK</sequence>